<dbReference type="Proteomes" id="UP000785679">
    <property type="component" value="Unassembled WGS sequence"/>
</dbReference>
<dbReference type="OrthoDB" id="342406at2759"/>
<dbReference type="PANTHER" id="PTHR44042:SF11">
    <property type="entry name" value="OS06G0173800 PROTEIN"/>
    <property type="match status" value="1"/>
</dbReference>
<dbReference type="Gene3D" id="1.10.10.60">
    <property type="entry name" value="Homeodomain-like"/>
    <property type="match status" value="1"/>
</dbReference>
<keyword evidence="9" id="KW-1185">Reference proteome</keyword>
<evidence type="ECO:0000313" key="8">
    <source>
        <dbReference type="EMBL" id="TNV84049.1"/>
    </source>
</evidence>
<keyword evidence="1" id="KW-0805">Transcription regulation</keyword>
<dbReference type="PANTHER" id="PTHR44042">
    <property type="entry name" value="DUPLICATED HOMEODOMAIN-LIKE SUPERFAMILY PROTEIN-RELATED"/>
    <property type="match status" value="1"/>
</dbReference>
<dbReference type="PROSITE" id="PS50090">
    <property type="entry name" value="MYB_LIKE"/>
    <property type="match status" value="1"/>
</dbReference>
<accession>A0A8J8T6E5</accession>
<dbReference type="InterPro" id="IPR017884">
    <property type="entry name" value="SANT_dom"/>
</dbReference>
<dbReference type="GO" id="GO:0003677">
    <property type="term" value="F:DNA binding"/>
    <property type="evidence" value="ECO:0007669"/>
    <property type="project" value="InterPro"/>
</dbReference>
<dbReference type="CDD" id="cd00167">
    <property type="entry name" value="SANT"/>
    <property type="match status" value="1"/>
</dbReference>
<feature type="domain" description="HTH myb-type" evidence="7">
    <location>
        <begin position="102"/>
        <end position="156"/>
    </location>
</feature>
<feature type="region of interest" description="Disordered" evidence="4">
    <location>
        <begin position="622"/>
        <end position="645"/>
    </location>
</feature>
<sequence>MNTDDQHFTEEPLIKKRGYAEAHDLEEEPYSSSVRKCDDDAEVTEKGNELFRVEGNGASRQTESHMRESTTDNDEESSQSGGGSQSQNDSAQKKLKVTQAQMMGKTAGRWTKEEHKKFVQALKNFGKDWKRVEEFVQTRSGAQIRSHAQKYFIRIQKKLKGNSATYLNQSEDQCNTNKGLELFRQTIQLYEEGVQDDANEDDDDEISCMNSIKRPKHEGSSSLIHTTTTLQQPSGLSNSSHGMSVAANNAIQHLKSLGIDQDVLASQTKALLAKSTERSFESTVHQQDRCRPHLLDERANSSHNLDELTKLFLNTPLYNFGETLLQVDKSFGGSGATGSTSANSSLGNIIFLNNERKQIQGKFVEIVRSKDHILNEIYFNDGIDLFSDGRKYLAMIQEILNDIQKLSQKLTIINQISGLLDPNSSSPQSSLLLERLLILINEVVSLQKVLLDLVSNNEMFNKHVTQQPMQPPSAQILNQVPAQPADIFQSNTSSSLHQQLNQQRDINQNLSLIQMLTQLTAQQAPAPQPQNMNLSALLNSHQGAQQNQAHQFARSLSANQPQMNGAFHTQLNAQANQSAFTSRSNLLDNLSSANASASTLQSNNSRLQQQTFSRLQNVQIVKPMPQNSTPQGVSGQNHQGMTPRE</sequence>
<feature type="domain" description="SANT" evidence="6">
    <location>
        <begin position="105"/>
        <end position="156"/>
    </location>
</feature>
<feature type="compositionally biased region" description="Basic and acidic residues" evidence="4">
    <location>
        <begin position="35"/>
        <end position="52"/>
    </location>
</feature>
<dbReference type="Pfam" id="PF00249">
    <property type="entry name" value="Myb_DNA-binding"/>
    <property type="match status" value="1"/>
</dbReference>
<evidence type="ECO:0000259" key="5">
    <source>
        <dbReference type="PROSITE" id="PS50090"/>
    </source>
</evidence>
<dbReference type="SUPFAM" id="SSF46689">
    <property type="entry name" value="Homeodomain-like"/>
    <property type="match status" value="1"/>
</dbReference>
<dbReference type="PROSITE" id="PS51294">
    <property type="entry name" value="HTH_MYB"/>
    <property type="match status" value="1"/>
</dbReference>
<feature type="region of interest" description="Disordered" evidence="4">
    <location>
        <begin position="1"/>
        <end position="99"/>
    </location>
</feature>
<dbReference type="InterPro" id="IPR009057">
    <property type="entry name" value="Homeodomain-like_sf"/>
</dbReference>
<feature type="compositionally biased region" description="Basic and acidic residues" evidence="4">
    <location>
        <begin position="1"/>
        <end position="23"/>
    </location>
</feature>
<dbReference type="InterPro" id="IPR017930">
    <property type="entry name" value="Myb_dom"/>
</dbReference>
<dbReference type="EMBL" id="RRYP01003191">
    <property type="protein sequence ID" value="TNV84049.1"/>
    <property type="molecule type" value="Genomic_DNA"/>
</dbReference>
<dbReference type="AlphaFoldDB" id="A0A8J8T6E5"/>
<feature type="domain" description="Myb-like" evidence="5">
    <location>
        <begin position="108"/>
        <end position="152"/>
    </location>
</feature>
<name>A0A8J8T6E5_HALGN</name>
<evidence type="ECO:0000256" key="1">
    <source>
        <dbReference type="ARBA" id="ARBA00023015"/>
    </source>
</evidence>
<evidence type="ECO:0000259" key="7">
    <source>
        <dbReference type="PROSITE" id="PS51294"/>
    </source>
</evidence>
<reference evidence="8" key="1">
    <citation type="submission" date="2019-06" db="EMBL/GenBank/DDBJ databases">
        <authorList>
            <person name="Zheng W."/>
        </authorList>
    </citation>
    <scope>NUCLEOTIDE SEQUENCE</scope>
    <source>
        <strain evidence="8">QDHG01</strain>
    </source>
</reference>
<dbReference type="NCBIfam" id="TIGR01557">
    <property type="entry name" value="myb_SHAQKYF"/>
    <property type="match status" value="1"/>
</dbReference>
<organism evidence="8 9">
    <name type="scientific">Halteria grandinella</name>
    <dbReference type="NCBI Taxonomy" id="5974"/>
    <lineage>
        <taxon>Eukaryota</taxon>
        <taxon>Sar</taxon>
        <taxon>Alveolata</taxon>
        <taxon>Ciliophora</taxon>
        <taxon>Intramacronucleata</taxon>
        <taxon>Spirotrichea</taxon>
        <taxon>Stichotrichia</taxon>
        <taxon>Sporadotrichida</taxon>
        <taxon>Halteriidae</taxon>
        <taxon>Halteria</taxon>
    </lineage>
</organism>
<evidence type="ECO:0000313" key="9">
    <source>
        <dbReference type="Proteomes" id="UP000785679"/>
    </source>
</evidence>
<keyword evidence="3" id="KW-0539">Nucleus</keyword>
<keyword evidence="2" id="KW-0804">Transcription</keyword>
<comment type="caution">
    <text evidence="8">The sequence shown here is derived from an EMBL/GenBank/DDBJ whole genome shotgun (WGS) entry which is preliminary data.</text>
</comment>
<dbReference type="SMART" id="SM00717">
    <property type="entry name" value="SANT"/>
    <property type="match status" value="1"/>
</dbReference>
<proteinExistence type="predicted"/>
<dbReference type="InterPro" id="IPR006447">
    <property type="entry name" value="Myb_dom_plants"/>
</dbReference>
<evidence type="ECO:0000256" key="2">
    <source>
        <dbReference type="ARBA" id="ARBA00023163"/>
    </source>
</evidence>
<evidence type="ECO:0000259" key="6">
    <source>
        <dbReference type="PROSITE" id="PS51293"/>
    </source>
</evidence>
<protein>
    <submittedName>
        <fullName evidence="8">Uncharacterized protein</fullName>
    </submittedName>
</protein>
<dbReference type="PROSITE" id="PS51293">
    <property type="entry name" value="SANT"/>
    <property type="match status" value="1"/>
</dbReference>
<gene>
    <name evidence="8" type="ORF">FGO68_gene4967</name>
</gene>
<dbReference type="InterPro" id="IPR001005">
    <property type="entry name" value="SANT/Myb"/>
</dbReference>
<evidence type="ECO:0000256" key="3">
    <source>
        <dbReference type="ARBA" id="ARBA00023242"/>
    </source>
</evidence>
<evidence type="ECO:0000256" key="4">
    <source>
        <dbReference type="SAM" id="MobiDB-lite"/>
    </source>
</evidence>